<dbReference type="PANTHER" id="PTHR47331">
    <property type="entry name" value="PHD-TYPE DOMAIN-CONTAINING PROTEIN"/>
    <property type="match status" value="1"/>
</dbReference>
<dbReference type="SUPFAM" id="SSF56672">
    <property type="entry name" value="DNA/RNA polymerases"/>
    <property type="match status" value="1"/>
</dbReference>
<organism evidence="1">
    <name type="scientific">Anoplophora glabripennis</name>
    <name type="common">Asian longhorn beetle</name>
    <name type="synonym">Anoplophora nobilis</name>
    <dbReference type="NCBI Taxonomy" id="217634"/>
    <lineage>
        <taxon>Eukaryota</taxon>
        <taxon>Metazoa</taxon>
        <taxon>Ecdysozoa</taxon>
        <taxon>Arthropoda</taxon>
        <taxon>Hexapoda</taxon>
        <taxon>Insecta</taxon>
        <taxon>Pterygota</taxon>
        <taxon>Neoptera</taxon>
        <taxon>Endopterygota</taxon>
        <taxon>Coleoptera</taxon>
        <taxon>Polyphaga</taxon>
        <taxon>Cucujiformia</taxon>
        <taxon>Chrysomeloidea</taxon>
        <taxon>Cerambycidae</taxon>
        <taxon>Lamiinae</taxon>
        <taxon>Lamiini</taxon>
        <taxon>Anoplophora</taxon>
    </lineage>
</organism>
<dbReference type="InterPro" id="IPR043502">
    <property type="entry name" value="DNA/RNA_pol_sf"/>
</dbReference>
<reference evidence="1" key="1">
    <citation type="submission" date="2013-07" db="EMBL/GenBank/DDBJ databases">
        <title>Midgut Transcriptome Profiling of Anoplphora glabripennis, a Lignocellulose Degrading, Wood-Boring Cerambycid.</title>
        <authorList>
            <person name="Scully E.D."/>
            <person name="Hoover K."/>
            <person name="Carlson J.E."/>
            <person name="Tien M."/>
            <person name="Geib S.M."/>
        </authorList>
    </citation>
    <scope>NUCLEOTIDE SEQUENCE</scope>
</reference>
<sequence>MTMELQRNQRDLQRILWRFASDQPIEHYRMNTVTYGTASAAYLAVRCLQQLGLENTVRFPEASKIISSDFYMDDLLSGCGTIEEAKKLKHEISQMLESGGFVLRKWMSSHKEVLDGAEERGIEYYISNDDGIAKESKRFAKNLMALCIGSTNRTLSYEHSNLRYS</sequence>
<evidence type="ECO:0000313" key="1">
    <source>
        <dbReference type="EMBL" id="JAB62108.1"/>
    </source>
</evidence>
<dbReference type="EMBL" id="GALX01006358">
    <property type="protein sequence ID" value="JAB62108.1"/>
    <property type="molecule type" value="Transcribed_RNA"/>
</dbReference>
<protein>
    <submittedName>
        <fullName evidence="1">Uncharacterized protein</fullName>
    </submittedName>
</protein>
<accession>V5GP91</accession>
<name>V5GP91_ANOGL</name>
<dbReference type="GO" id="GO:0071897">
    <property type="term" value="P:DNA biosynthetic process"/>
    <property type="evidence" value="ECO:0007669"/>
    <property type="project" value="UniProtKB-ARBA"/>
</dbReference>
<dbReference type="AlphaFoldDB" id="V5GP91"/>
<proteinExistence type="predicted"/>